<accession>A0A8C0VSS1</accession>
<evidence type="ECO:0000256" key="2">
    <source>
        <dbReference type="ARBA" id="ARBA00007780"/>
    </source>
</evidence>
<keyword evidence="4" id="KW-1000">Mitochondrion outer membrane</keyword>
<dbReference type="Pfam" id="PF01459">
    <property type="entry name" value="Porin_3"/>
    <property type="match status" value="1"/>
</dbReference>
<dbReference type="AlphaFoldDB" id="A0A8C0VSS1"/>
<dbReference type="GO" id="GO:0015288">
    <property type="term" value="F:porin activity"/>
    <property type="evidence" value="ECO:0007669"/>
    <property type="project" value="UniProtKB-KW"/>
</dbReference>
<evidence type="ECO:0000256" key="4">
    <source>
        <dbReference type="ARBA" id="ARBA00022787"/>
    </source>
</evidence>
<evidence type="ECO:0000256" key="7">
    <source>
        <dbReference type="ARBA" id="ARBA00023114"/>
    </source>
</evidence>
<dbReference type="InterPro" id="IPR027246">
    <property type="entry name" value="Porin_Euk/Tom40"/>
</dbReference>
<evidence type="ECO:0000256" key="1">
    <source>
        <dbReference type="ARBA" id="ARBA00004294"/>
    </source>
</evidence>
<dbReference type="PRINTS" id="PR00185">
    <property type="entry name" value="EUKARYTPORIN"/>
</dbReference>
<keyword evidence="3" id="KW-0472">Membrane</keyword>
<dbReference type="Ensembl" id="ENSCCNT00000000179.1">
    <property type="protein sequence ID" value="ENSCCNP00000000131.1"/>
    <property type="gene ID" value="ENSCCNG00000000175.1"/>
</dbReference>
<keyword evidence="7" id="KW-0406">Ion transport</keyword>
<evidence type="ECO:0000256" key="3">
    <source>
        <dbReference type="ARBA" id="ARBA00022452"/>
    </source>
</evidence>
<comment type="catalytic activity">
    <reaction evidence="8">
        <text>chloride(in) = chloride(out)</text>
        <dbReference type="Rhea" id="RHEA:29823"/>
        <dbReference type="ChEBI" id="CHEBI:17996"/>
    </reaction>
</comment>
<dbReference type="GO" id="GO:0008308">
    <property type="term" value="F:voltage-gated monoatomic anion channel activity"/>
    <property type="evidence" value="ECO:0007669"/>
    <property type="project" value="InterPro"/>
</dbReference>
<sequence>GYVPLTYPNFDTSARDILTEGCGFGLIKLDLKLKYEHGLEFISSGLAEATKVTDGLEVKCRWTNYGLIFAEKWNTDNKLGTAIMRGSLHNELKLTCF</sequence>
<keyword evidence="3" id="KW-1134">Transmembrane beta strand</keyword>
<proteinExistence type="inferred from homology"/>
<keyword evidence="6" id="KW-0520">NAD</keyword>
<evidence type="ECO:0000313" key="9">
    <source>
        <dbReference type="Ensembl" id="ENSCCNP00000000131.1"/>
    </source>
</evidence>
<keyword evidence="4" id="KW-0496">Mitochondrion</keyword>
<keyword evidence="5" id="KW-0007">Acetylation</keyword>
<evidence type="ECO:0008006" key="10">
    <source>
        <dbReference type="Google" id="ProtNLM"/>
    </source>
</evidence>
<name>A0A8C0VSS1_CASCN</name>
<dbReference type="InterPro" id="IPR023614">
    <property type="entry name" value="Porin_dom_sf"/>
</dbReference>
<comment type="similarity">
    <text evidence="2">Belongs to the eukaryotic mitochondrial porin family.</text>
</comment>
<keyword evidence="3" id="KW-0812">Transmembrane</keyword>
<dbReference type="Gene3D" id="2.40.160.10">
    <property type="entry name" value="Porin"/>
    <property type="match status" value="1"/>
</dbReference>
<evidence type="ECO:0000256" key="6">
    <source>
        <dbReference type="ARBA" id="ARBA00023027"/>
    </source>
</evidence>
<evidence type="ECO:0000256" key="5">
    <source>
        <dbReference type="ARBA" id="ARBA00022990"/>
    </source>
</evidence>
<comment type="subcellular location">
    <subcellularLocation>
        <location evidence="1">Mitochondrion outer membrane</location>
    </subcellularLocation>
</comment>
<dbReference type="InterPro" id="IPR001925">
    <property type="entry name" value="Porin_Euk"/>
</dbReference>
<reference evidence="9" key="1">
    <citation type="submission" date="2023-09" db="UniProtKB">
        <authorList>
            <consortium name="Ensembl"/>
        </authorList>
    </citation>
    <scope>IDENTIFICATION</scope>
</reference>
<evidence type="ECO:0000256" key="8">
    <source>
        <dbReference type="ARBA" id="ARBA00024167"/>
    </source>
</evidence>
<keyword evidence="7" id="KW-0626">Porin</keyword>
<keyword evidence="7" id="KW-0813">Transport</keyword>
<protein>
    <recommendedName>
        <fullName evidence="10">Voltage-dependent anion-selective channel protein 1</fullName>
    </recommendedName>
</protein>
<organism evidence="9">
    <name type="scientific">Castor canadensis</name>
    <name type="common">American beaver</name>
    <dbReference type="NCBI Taxonomy" id="51338"/>
    <lineage>
        <taxon>Eukaryota</taxon>
        <taxon>Metazoa</taxon>
        <taxon>Chordata</taxon>
        <taxon>Craniata</taxon>
        <taxon>Vertebrata</taxon>
        <taxon>Euteleostomi</taxon>
        <taxon>Mammalia</taxon>
        <taxon>Eutheria</taxon>
        <taxon>Euarchontoglires</taxon>
        <taxon>Glires</taxon>
        <taxon>Rodentia</taxon>
        <taxon>Castorimorpha</taxon>
        <taxon>Castoridae</taxon>
        <taxon>Castor</taxon>
    </lineage>
</organism>
<dbReference type="GO" id="GO:0046930">
    <property type="term" value="C:pore complex"/>
    <property type="evidence" value="ECO:0007669"/>
    <property type="project" value="UniProtKB-KW"/>
</dbReference>
<dbReference type="GO" id="GO:0005741">
    <property type="term" value="C:mitochondrial outer membrane"/>
    <property type="evidence" value="ECO:0007669"/>
    <property type="project" value="UniProtKB-SubCell"/>
</dbReference>